<dbReference type="AlphaFoldDB" id="A0A5C6FY57"/>
<name>A0A5C6FY57_9PLAN</name>
<dbReference type="EMBL" id="SJPZ01000001">
    <property type="protein sequence ID" value="TWU67316.1"/>
    <property type="molecule type" value="Genomic_DNA"/>
</dbReference>
<organism evidence="1 2">
    <name type="scientific">Crateriforma conspicua</name>
    <dbReference type="NCBI Taxonomy" id="2527996"/>
    <lineage>
        <taxon>Bacteria</taxon>
        <taxon>Pseudomonadati</taxon>
        <taxon>Planctomycetota</taxon>
        <taxon>Planctomycetia</taxon>
        <taxon>Planctomycetales</taxon>
        <taxon>Planctomycetaceae</taxon>
        <taxon>Crateriforma</taxon>
    </lineage>
</organism>
<sequence>MCWLWSPEGGACVFSTSELLVAKKWQAEVRYTSRIILQIHVPHKQTRISTCYTLATMRYPF</sequence>
<proteinExistence type="predicted"/>
<reference evidence="1 2" key="1">
    <citation type="submission" date="2019-02" db="EMBL/GenBank/DDBJ databases">
        <title>Deep-cultivation of Planctomycetes and their phenomic and genomic characterization uncovers novel biology.</title>
        <authorList>
            <person name="Wiegand S."/>
            <person name="Jogler M."/>
            <person name="Boedeker C."/>
            <person name="Pinto D."/>
            <person name="Vollmers J."/>
            <person name="Rivas-Marin E."/>
            <person name="Kohn T."/>
            <person name="Peeters S.H."/>
            <person name="Heuer A."/>
            <person name="Rast P."/>
            <person name="Oberbeckmann S."/>
            <person name="Bunk B."/>
            <person name="Jeske O."/>
            <person name="Meyerdierks A."/>
            <person name="Storesund J.E."/>
            <person name="Kallscheuer N."/>
            <person name="Luecker S."/>
            <person name="Lage O.M."/>
            <person name="Pohl T."/>
            <person name="Merkel B.J."/>
            <person name="Hornburger P."/>
            <person name="Mueller R.-W."/>
            <person name="Bruemmer F."/>
            <person name="Labrenz M."/>
            <person name="Spormann A.M."/>
            <person name="Op Den Camp H."/>
            <person name="Overmann J."/>
            <person name="Amann R."/>
            <person name="Jetten M.S.M."/>
            <person name="Mascher T."/>
            <person name="Medema M.H."/>
            <person name="Devos D.P."/>
            <person name="Kaster A.-K."/>
            <person name="Ovreas L."/>
            <person name="Rohde M."/>
            <person name="Galperin M.Y."/>
            <person name="Jogler C."/>
        </authorList>
    </citation>
    <scope>NUCLEOTIDE SEQUENCE [LARGE SCALE GENOMIC DNA]</scope>
    <source>
        <strain evidence="1 2">V7</strain>
    </source>
</reference>
<evidence type="ECO:0000313" key="2">
    <source>
        <dbReference type="Proteomes" id="UP000316476"/>
    </source>
</evidence>
<gene>
    <name evidence="1" type="ORF">V7x_28900</name>
</gene>
<evidence type="ECO:0000313" key="1">
    <source>
        <dbReference type="EMBL" id="TWU67316.1"/>
    </source>
</evidence>
<accession>A0A5C6FY57</accession>
<comment type="caution">
    <text evidence="1">The sequence shown here is derived from an EMBL/GenBank/DDBJ whole genome shotgun (WGS) entry which is preliminary data.</text>
</comment>
<protein>
    <submittedName>
        <fullName evidence="1">Uncharacterized protein</fullName>
    </submittedName>
</protein>
<dbReference type="Proteomes" id="UP000316476">
    <property type="component" value="Unassembled WGS sequence"/>
</dbReference>